<dbReference type="Proteomes" id="UP000008021">
    <property type="component" value="Chromosome 3"/>
</dbReference>
<accession>A0A0E0D8J9</accession>
<reference evidence="1" key="2">
    <citation type="submission" date="2018-05" db="EMBL/GenBank/DDBJ databases">
        <title>OmerRS3 (Oryza meridionalis Reference Sequence Version 3).</title>
        <authorList>
            <person name="Zhang J."/>
            <person name="Kudrna D."/>
            <person name="Lee S."/>
            <person name="Talag J."/>
            <person name="Welchert J."/>
            <person name="Wing R.A."/>
        </authorList>
    </citation>
    <scope>NUCLEOTIDE SEQUENCE [LARGE SCALE GENOMIC DNA]</scope>
    <source>
        <strain evidence="1">cv. OR44</strain>
    </source>
</reference>
<sequence length="61" mass="6919">MSKRSPNHLNAHEAAFIHLLEIHPYLLFHSASSPSKGSKLETPIVNYLESKKKNGQELSEY</sequence>
<reference evidence="1" key="1">
    <citation type="submission" date="2015-04" db="UniProtKB">
        <authorList>
            <consortium name="EnsemblPlants"/>
        </authorList>
    </citation>
    <scope>IDENTIFICATION</scope>
</reference>
<proteinExistence type="predicted"/>
<dbReference type="HOGENOM" id="CLU_2926583_0_0_1"/>
<name>A0A0E0D8J9_9ORYZ</name>
<dbReference type="AlphaFoldDB" id="A0A0E0D8J9"/>
<protein>
    <submittedName>
        <fullName evidence="1">Uncharacterized protein</fullName>
    </submittedName>
</protein>
<dbReference type="Gramene" id="OMERI03G35240.1">
    <property type="protein sequence ID" value="OMERI03G35240.1"/>
    <property type="gene ID" value="OMERI03G35240"/>
</dbReference>
<evidence type="ECO:0000313" key="1">
    <source>
        <dbReference type="EnsemblPlants" id="OMERI03G35240.1"/>
    </source>
</evidence>
<organism evidence="1">
    <name type="scientific">Oryza meridionalis</name>
    <dbReference type="NCBI Taxonomy" id="40149"/>
    <lineage>
        <taxon>Eukaryota</taxon>
        <taxon>Viridiplantae</taxon>
        <taxon>Streptophyta</taxon>
        <taxon>Embryophyta</taxon>
        <taxon>Tracheophyta</taxon>
        <taxon>Spermatophyta</taxon>
        <taxon>Magnoliopsida</taxon>
        <taxon>Liliopsida</taxon>
        <taxon>Poales</taxon>
        <taxon>Poaceae</taxon>
        <taxon>BOP clade</taxon>
        <taxon>Oryzoideae</taxon>
        <taxon>Oryzeae</taxon>
        <taxon>Oryzinae</taxon>
        <taxon>Oryza</taxon>
    </lineage>
</organism>
<evidence type="ECO:0000313" key="2">
    <source>
        <dbReference type="Proteomes" id="UP000008021"/>
    </source>
</evidence>
<dbReference type="EnsemblPlants" id="OMERI03G35240.1">
    <property type="protein sequence ID" value="OMERI03G35240.1"/>
    <property type="gene ID" value="OMERI03G35240"/>
</dbReference>
<keyword evidence="2" id="KW-1185">Reference proteome</keyword>